<organism evidence="1">
    <name type="scientific">Alcaligenes faecalis</name>
    <dbReference type="NCBI Taxonomy" id="511"/>
    <lineage>
        <taxon>Bacteria</taxon>
        <taxon>Pseudomonadati</taxon>
        <taxon>Pseudomonadota</taxon>
        <taxon>Betaproteobacteria</taxon>
        <taxon>Burkholderiales</taxon>
        <taxon>Alcaligenaceae</taxon>
        <taxon>Alcaligenes</taxon>
    </lineage>
</organism>
<reference evidence="1" key="1">
    <citation type="submission" date="2003-04" db="EMBL/GenBank/DDBJ databases">
        <title>Genes for Arsenite Oxidation from Alcaligenes faecalis.</title>
        <authorList>
            <person name="Silver S."/>
            <person name="Phung L.T."/>
            <person name="Malo B.J."/>
        </authorList>
    </citation>
    <scope>NUCLEOTIDE SEQUENCE</scope>
    <source>
        <strain evidence="1">NCIB 8687</strain>
    </source>
</reference>
<accession>Q6WB37</accession>
<protein>
    <submittedName>
        <fullName evidence="1">Uncharacterized protein</fullName>
    </submittedName>
</protein>
<name>Q6WB37_ALCFA</name>
<dbReference type="Pfam" id="PF20213">
    <property type="entry name" value="DUF6573"/>
    <property type="match status" value="1"/>
</dbReference>
<dbReference type="AlphaFoldDB" id="Q6WB37"/>
<proteinExistence type="predicted"/>
<dbReference type="InterPro" id="IPR046480">
    <property type="entry name" value="DUF6573"/>
</dbReference>
<sequence>MEFFAIEDHLVHCYTRGQAMADGMLVDISEAAVEAGFRAPVAMTRTAWADCVEWSQATADRKAILQDEEGRLWDVVYMAMLAARRSEGMSRTVFDVYRVPTTGKGVKPRRTTLVMQIGPGDTGEPVITISLPGED</sequence>
<evidence type="ECO:0000313" key="1">
    <source>
        <dbReference type="EMBL" id="AAS45109.1"/>
    </source>
</evidence>
<dbReference type="EMBL" id="AY297781">
    <property type="protein sequence ID" value="AAS45109.1"/>
    <property type="molecule type" value="Genomic_DNA"/>
</dbReference>